<keyword evidence="3" id="KW-1185">Reference proteome</keyword>
<proteinExistence type="predicted"/>
<comment type="caution">
    <text evidence="2">The sequence shown here is derived from an EMBL/GenBank/DDBJ whole genome shotgun (WGS) entry which is preliminary data.</text>
</comment>
<keyword evidence="1" id="KW-0732">Signal</keyword>
<reference evidence="2 3" key="1">
    <citation type="submission" date="2019-03" db="EMBL/GenBank/DDBJ databases">
        <title>Genomic Encyclopedia of Type Strains, Phase IV (KMG-IV): sequencing the most valuable type-strain genomes for metagenomic binning, comparative biology and taxonomic classification.</title>
        <authorList>
            <person name="Goeker M."/>
        </authorList>
    </citation>
    <scope>NUCLEOTIDE SEQUENCE [LARGE SCALE GENOMIC DNA]</scope>
    <source>
        <strain evidence="2 3">DSM 25903</strain>
    </source>
</reference>
<dbReference type="OrthoDB" id="8019732at2"/>
<protein>
    <submittedName>
        <fullName evidence="2">Uncharacterized protein</fullName>
    </submittedName>
</protein>
<dbReference type="RefSeq" id="WP_133768199.1">
    <property type="nucleotide sequence ID" value="NZ_SNZR01000011.1"/>
</dbReference>
<dbReference type="AlphaFoldDB" id="A0A4R7C8K0"/>
<evidence type="ECO:0000313" key="3">
    <source>
        <dbReference type="Proteomes" id="UP000295122"/>
    </source>
</evidence>
<name>A0A4R7C8K0_9HYPH</name>
<feature type="signal peptide" evidence="1">
    <location>
        <begin position="1"/>
        <end position="22"/>
    </location>
</feature>
<organism evidence="2 3">
    <name type="scientific">Enterovirga rhinocerotis</name>
    <dbReference type="NCBI Taxonomy" id="1339210"/>
    <lineage>
        <taxon>Bacteria</taxon>
        <taxon>Pseudomonadati</taxon>
        <taxon>Pseudomonadota</taxon>
        <taxon>Alphaproteobacteria</taxon>
        <taxon>Hyphomicrobiales</taxon>
        <taxon>Methylobacteriaceae</taxon>
        <taxon>Enterovirga</taxon>
    </lineage>
</organism>
<sequence>MRPAFAVGCLAILVASVAPAFAEPPARLEVVWPKPGMTLTIGDDRTGVVGVVVASNFDLKPAGQCGSNPRCGHLHMKIDPEGDRCNQPGRAYNSMNSDWGGDLIKAHFGFCEQPVGRHVIGVLLADDQHRPVLVDGKPVTALVPVDVRR</sequence>
<dbReference type="EMBL" id="SNZR01000011">
    <property type="protein sequence ID" value="TDR93176.1"/>
    <property type="molecule type" value="Genomic_DNA"/>
</dbReference>
<feature type="chain" id="PRO_5020847253" evidence="1">
    <location>
        <begin position="23"/>
        <end position="149"/>
    </location>
</feature>
<dbReference type="Proteomes" id="UP000295122">
    <property type="component" value="Unassembled WGS sequence"/>
</dbReference>
<gene>
    <name evidence="2" type="ORF">EV668_0431</name>
</gene>
<evidence type="ECO:0000313" key="2">
    <source>
        <dbReference type="EMBL" id="TDR93176.1"/>
    </source>
</evidence>
<evidence type="ECO:0000256" key="1">
    <source>
        <dbReference type="SAM" id="SignalP"/>
    </source>
</evidence>
<accession>A0A4R7C8K0</accession>